<gene>
    <name evidence="1" type="ORF">WG901_05555</name>
</gene>
<evidence type="ECO:0000313" key="2">
    <source>
        <dbReference type="Proteomes" id="UP001361239"/>
    </source>
</evidence>
<protein>
    <submittedName>
        <fullName evidence="1">Uncharacterized protein</fullName>
    </submittedName>
</protein>
<evidence type="ECO:0000313" key="1">
    <source>
        <dbReference type="EMBL" id="MEJ5976088.1"/>
    </source>
</evidence>
<dbReference type="RefSeq" id="WP_339586007.1">
    <property type="nucleotide sequence ID" value="NZ_JBBHJZ010000001.1"/>
</dbReference>
<sequence>MTVTMGKGRLLIGVAAIVLMVLAYAWIDGGREPVHSISQSIPVPEIVK</sequence>
<dbReference type="EMBL" id="JBBHJZ010000001">
    <property type="protein sequence ID" value="MEJ5976088.1"/>
    <property type="molecule type" value="Genomic_DNA"/>
</dbReference>
<proteinExistence type="predicted"/>
<comment type="caution">
    <text evidence="1">The sequence shown here is derived from an EMBL/GenBank/DDBJ whole genome shotgun (WGS) entry which is preliminary data.</text>
</comment>
<organism evidence="1 2">
    <name type="scientific">Novosphingobium anseongense</name>
    <dbReference type="NCBI Taxonomy" id="3133436"/>
    <lineage>
        <taxon>Bacteria</taxon>
        <taxon>Pseudomonadati</taxon>
        <taxon>Pseudomonadota</taxon>
        <taxon>Alphaproteobacteria</taxon>
        <taxon>Sphingomonadales</taxon>
        <taxon>Sphingomonadaceae</taxon>
        <taxon>Novosphingobium</taxon>
    </lineage>
</organism>
<accession>A0ABU8RSX8</accession>
<dbReference type="Proteomes" id="UP001361239">
    <property type="component" value="Unassembled WGS sequence"/>
</dbReference>
<keyword evidence="2" id="KW-1185">Reference proteome</keyword>
<reference evidence="1 2" key="1">
    <citation type="submission" date="2024-03" db="EMBL/GenBank/DDBJ databases">
        <authorList>
            <person name="Jo J.-H."/>
        </authorList>
    </citation>
    <scope>NUCLEOTIDE SEQUENCE [LARGE SCALE GENOMIC DNA]</scope>
    <source>
        <strain evidence="1 2">PS1R-30</strain>
    </source>
</reference>
<name>A0ABU8RSX8_9SPHN</name>